<evidence type="ECO:0000313" key="2">
    <source>
        <dbReference type="EMBL" id="SHJ49170.1"/>
    </source>
</evidence>
<keyword evidence="1" id="KW-1133">Transmembrane helix</keyword>
<keyword evidence="1" id="KW-0812">Transmembrane</keyword>
<feature type="transmembrane region" description="Helical" evidence="1">
    <location>
        <begin position="7"/>
        <end position="27"/>
    </location>
</feature>
<evidence type="ECO:0000256" key="1">
    <source>
        <dbReference type="SAM" id="Phobius"/>
    </source>
</evidence>
<feature type="transmembrane region" description="Helical" evidence="1">
    <location>
        <begin position="33"/>
        <end position="53"/>
    </location>
</feature>
<evidence type="ECO:0000313" key="3">
    <source>
        <dbReference type="Proteomes" id="UP000184465"/>
    </source>
</evidence>
<dbReference type="Proteomes" id="UP000184465">
    <property type="component" value="Unassembled WGS sequence"/>
</dbReference>
<reference evidence="2 3" key="1">
    <citation type="submission" date="2016-11" db="EMBL/GenBank/DDBJ databases">
        <authorList>
            <person name="Jaros S."/>
            <person name="Januszkiewicz K."/>
            <person name="Wedrychowicz H."/>
        </authorList>
    </citation>
    <scope>NUCLEOTIDE SEQUENCE [LARGE SCALE GENOMIC DNA]</scope>
    <source>
        <strain evidence="2 3">DSM 15212</strain>
    </source>
</reference>
<dbReference type="AlphaFoldDB" id="A0A1M6JRD2"/>
<dbReference type="InterPro" id="IPR025664">
    <property type="entry name" value="Spore_III_AC/AD"/>
</dbReference>
<name>A0A1M6JRD2_PARC5</name>
<sequence>MAIDISLIFKIAAIGILVSILNLVLKHSGRDEMAMMTTIAGLIIVLLMIVKLINNLFTTVRAMFEIY</sequence>
<protein>
    <submittedName>
        <fullName evidence="2">Stage III sporulation protein AC</fullName>
    </submittedName>
</protein>
<dbReference type="InterPro" id="IPR009570">
    <property type="entry name" value="Spore_III_AC"/>
</dbReference>
<dbReference type="EMBL" id="FRAG01000001">
    <property type="protein sequence ID" value="SHJ49170.1"/>
    <property type="molecule type" value="Genomic_DNA"/>
</dbReference>
<keyword evidence="3" id="KW-1185">Reference proteome</keyword>
<dbReference type="STRING" id="1121301.SAMN02745912_00108"/>
<accession>A0A1M6JRD2</accession>
<proteinExistence type="predicted"/>
<dbReference type="Pfam" id="PF06686">
    <property type="entry name" value="SpoIIIAC"/>
    <property type="match status" value="1"/>
</dbReference>
<dbReference type="NCBIfam" id="TIGR02848">
    <property type="entry name" value="spore_III_AC"/>
    <property type="match status" value="1"/>
</dbReference>
<keyword evidence="1" id="KW-0472">Membrane</keyword>
<gene>
    <name evidence="2" type="ORF">SAMN02745912_00108</name>
</gene>
<organism evidence="2 3">
    <name type="scientific">Paramaledivibacter caminithermalis (strain DSM 15212 / CIP 107654 / DViRD3)</name>
    <name type="common">Clostridium caminithermale</name>
    <dbReference type="NCBI Taxonomy" id="1121301"/>
    <lineage>
        <taxon>Bacteria</taxon>
        <taxon>Bacillati</taxon>
        <taxon>Bacillota</taxon>
        <taxon>Clostridia</taxon>
        <taxon>Peptostreptococcales</taxon>
        <taxon>Caminicellaceae</taxon>
        <taxon>Paramaledivibacter</taxon>
    </lineage>
</organism>